<dbReference type="OrthoDB" id="4320047at2"/>
<accession>A0A7C9MJJ8</accession>
<evidence type="ECO:0008006" key="5">
    <source>
        <dbReference type="Google" id="ProtNLM"/>
    </source>
</evidence>
<sequence length="924" mass="99425">MFGRFFDALAGPGKADILEIRIHGVRNTPPAEMLESSPDEIEKVFGDDLGSFWRKRGERPARGIRSIEAFSWGAQARTGGGALAAIGRAFVHVGWFLLLPYALANLGYWTRRIDPQPGDTAGTPKWNGDFGAATVRVFGLLLTLIAVAAFCSVAIDLVGVQCFRDGQVCAALPSVFDGLVDLERDRRAALFGLAPIATVIVLYVIARRGRVAYEERVKQFGTDLDLLQQERSRPLLATRGFWTESRIGQTSEWLHVSGAIALVLFLLALDSAYLAVGDCWTDGSSSITGECLAAGFGNPLAAWFAIGAAALLVAIVVLVALASHTTSDGRTTAKRMASMTCLVASVAGYGVWMWLAFRTTEGEGDGKVFLGLIGTPIALIVLALFLALAGAGWKNRSWVRRVISAVLLVGGAALLLGSHAREGDERWLWVGGAALCVLLHLVNAWTTPANHRFEAWRGQGAAVAMLLALFASMALSSLLVLGVASWLGTSTDKADTSYIWRTPPEPQPELSLDVPDAYERFAVVLTAIAALMLAVIIAALIVNMVRFARFSLPKLAWSTPSDGDEERAPAHDRGGLETPDPSTYAPRVAVPAARNRRRLTVRRSSHLLHRGEPLFGWLAVFAAIGFLSLSSAVVYEGLRAFAVDRLGENGPAGIRAASTAVLVAVALAAVAAVVAHAASSSERPLGVFWDVVAFFPRAGHPFAPPCFGERVVPELAARTRAWLNDPSARRRRGVILTAHSMGSTISAATLMAMRGDRVPAGVMKGEELVDRTALLSYGTQLRAYFSRFFPSVFGPDDLGVPGTRGPSLWRSDPWRSQVLDEFRVGLPAPKADPERSLTGILGAHDREVPRWRSLWRRTDYLGFPVYGYPEKHNPVDRGVTESAPASYLWRIATHGDYLGTEQFLLARDDLVEALGEPAGGGGAP</sequence>
<gene>
    <name evidence="3" type="ORF">GLX25_16465</name>
</gene>
<comment type="caution">
    <text evidence="3">The sequence shown here is derived from an EMBL/GenBank/DDBJ whole genome shotgun (WGS) entry which is preliminary data.</text>
</comment>
<feature type="compositionally biased region" description="Basic and acidic residues" evidence="1">
    <location>
        <begin position="566"/>
        <end position="575"/>
    </location>
</feature>
<feature type="transmembrane region" description="Helical" evidence="2">
    <location>
        <begin position="466"/>
        <end position="487"/>
    </location>
</feature>
<feature type="transmembrane region" description="Helical" evidence="2">
    <location>
        <begin position="426"/>
        <end position="445"/>
    </location>
</feature>
<feature type="transmembrane region" description="Helical" evidence="2">
    <location>
        <begin position="302"/>
        <end position="324"/>
    </location>
</feature>
<evidence type="ECO:0000313" key="4">
    <source>
        <dbReference type="Proteomes" id="UP000480122"/>
    </source>
</evidence>
<protein>
    <recommendedName>
        <fullName evidence="5">Integral membrane protein</fullName>
    </recommendedName>
</protein>
<feature type="transmembrane region" description="Helical" evidence="2">
    <location>
        <begin position="654"/>
        <end position="675"/>
    </location>
</feature>
<proteinExistence type="predicted"/>
<dbReference type="Proteomes" id="UP000480122">
    <property type="component" value="Unassembled WGS sequence"/>
</dbReference>
<evidence type="ECO:0000256" key="2">
    <source>
        <dbReference type="SAM" id="Phobius"/>
    </source>
</evidence>
<reference evidence="3 4" key="1">
    <citation type="submission" date="2019-11" db="EMBL/GenBank/DDBJ databases">
        <title>Agromyces kandeliae sp. nov., isolated from mangrove soil.</title>
        <authorList>
            <person name="Wang R."/>
        </authorList>
    </citation>
    <scope>NUCLEOTIDE SEQUENCE [LARGE SCALE GENOMIC DNA]</scope>
    <source>
        <strain evidence="3 4">JCM 11431</strain>
    </source>
</reference>
<keyword evidence="2" id="KW-0472">Membrane</keyword>
<feature type="transmembrane region" description="Helical" evidence="2">
    <location>
        <begin position="130"/>
        <end position="155"/>
    </location>
</feature>
<feature type="transmembrane region" description="Helical" evidence="2">
    <location>
        <begin position="402"/>
        <end position="420"/>
    </location>
</feature>
<feature type="transmembrane region" description="Helical" evidence="2">
    <location>
        <begin position="89"/>
        <end position="109"/>
    </location>
</feature>
<feature type="region of interest" description="Disordered" evidence="1">
    <location>
        <begin position="559"/>
        <end position="587"/>
    </location>
</feature>
<keyword evidence="4" id="KW-1185">Reference proteome</keyword>
<name>A0A7C9MJJ8_9MICO</name>
<feature type="transmembrane region" description="Helical" evidence="2">
    <location>
        <begin position="188"/>
        <end position="206"/>
    </location>
</feature>
<organism evidence="3 4">
    <name type="scientific">Agromyces luteolus</name>
    <dbReference type="NCBI Taxonomy" id="88373"/>
    <lineage>
        <taxon>Bacteria</taxon>
        <taxon>Bacillati</taxon>
        <taxon>Actinomycetota</taxon>
        <taxon>Actinomycetes</taxon>
        <taxon>Micrococcales</taxon>
        <taxon>Microbacteriaceae</taxon>
        <taxon>Agromyces</taxon>
    </lineage>
</organism>
<dbReference type="AlphaFoldDB" id="A0A7C9MJJ8"/>
<evidence type="ECO:0000256" key="1">
    <source>
        <dbReference type="SAM" id="MobiDB-lite"/>
    </source>
</evidence>
<dbReference type="RefSeq" id="WP_155843601.1">
    <property type="nucleotide sequence ID" value="NZ_BAAAIA010000008.1"/>
</dbReference>
<feature type="transmembrane region" description="Helical" evidence="2">
    <location>
        <begin position="521"/>
        <end position="545"/>
    </location>
</feature>
<feature type="transmembrane region" description="Helical" evidence="2">
    <location>
        <begin position="369"/>
        <end position="390"/>
    </location>
</feature>
<feature type="transmembrane region" description="Helical" evidence="2">
    <location>
        <begin position="253"/>
        <end position="276"/>
    </location>
</feature>
<keyword evidence="2" id="KW-0812">Transmembrane</keyword>
<keyword evidence="2" id="KW-1133">Transmembrane helix</keyword>
<evidence type="ECO:0000313" key="3">
    <source>
        <dbReference type="EMBL" id="MUN08698.1"/>
    </source>
</evidence>
<dbReference type="EMBL" id="WODA01000025">
    <property type="protein sequence ID" value="MUN08698.1"/>
    <property type="molecule type" value="Genomic_DNA"/>
</dbReference>
<feature type="transmembrane region" description="Helical" evidence="2">
    <location>
        <begin position="614"/>
        <end position="634"/>
    </location>
</feature>
<feature type="transmembrane region" description="Helical" evidence="2">
    <location>
        <begin position="336"/>
        <end position="357"/>
    </location>
</feature>